<dbReference type="InterPro" id="IPR050525">
    <property type="entry name" value="ECM_Assembly_Org"/>
</dbReference>
<feature type="non-terminal residue" evidence="5">
    <location>
        <position position="1033"/>
    </location>
</feature>
<feature type="domain" description="Fibronectin type-III" evidence="4">
    <location>
        <begin position="442"/>
        <end position="532"/>
    </location>
</feature>
<dbReference type="SUPFAM" id="SSF49265">
    <property type="entry name" value="Fibronectin type III"/>
    <property type="match status" value="6"/>
</dbReference>
<comment type="subcellular location">
    <subcellularLocation>
        <location evidence="1">Secreted</location>
        <location evidence="1">Extracellular space</location>
        <location evidence="1">Extracellular matrix</location>
    </subcellularLocation>
</comment>
<dbReference type="InterPro" id="IPR002035">
    <property type="entry name" value="VWF_A"/>
</dbReference>
<feature type="domain" description="Fibronectin type-III" evidence="4">
    <location>
        <begin position="261"/>
        <end position="351"/>
    </location>
</feature>
<evidence type="ECO:0000259" key="4">
    <source>
        <dbReference type="PROSITE" id="PS50853"/>
    </source>
</evidence>
<dbReference type="Proteomes" id="UP001558613">
    <property type="component" value="Unassembled WGS sequence"/>
</dbReference>
<keyword evidence="2" id="KW-0272">Extracellular matrix</keyword>
<reference evidence="5 6" key="1">
    <citation type="submission" date="2023-09" db="EMBL/GenBank/DDBJ databases">
        <authorList>
            <person name="Wang M."/>
        </authorList>
    </citation>
    <scope>NUCLEOTIDE SEQUENCE [LARGE SCALE GENOMIC DNA]</scope>
    <source>
        <strain evidence="5">GT-2023</strain>
        <tissue evidence="5">Liver</tissue>
    </source>
</reference>
<evidence type="ECO:0000256" key="2">
    <source>
        <dbReference type="ARBA" id="ARBA00022530"/>
    </source>
</evidence>
<dbReference type="EMBL" id="JAYMGO010000016">
    <property type="protein sequence ID" value="KAL1259248.1"/>
    <property type="molecule type" value="Genomic_DNA"/>
</dbReference>
<dbReference type="CDD" id="cd01482">
    <property type="entry name" value="vWA_collagen_alphaI-XII-like"/>
    <property type="match status" value="1"/>
</dbReference>
<dbReference type="PROSITE" id="PS50234">
    <property type="entry name" value="VWFA"/>
    <property type="match status" value="2"/>
</dbReference>
<protein>
    <recommendedName>
        <fullName evidence="7">Collagen alpha-1(XIV) chain</fullName>
    </recommendedName>
</protein>
<sequence length="1033" mass="112975">MSRCCRIADGSDESSPLNLRIQSASCSQIEELMLISDTGALNGSLITAEVDQFVCTTSAIADIVILVDGSWSIGRINFRLVRMFLENLVNAFDVGIDKTRIGLAQYSGDPRIEWHLNGFTTKDAIIDAVKNLPYKGGNTLTGLALTYILENSFKPESGARDDVPKIGILITDGKSQDDVVPPAQTLRSAGVELFAIGVKNADENELKAIASEPEATHVYNVADFSIMSTIVDGLTRKVCDGVEQQNKDIKRDSSAEETVSPPLDLVTSEVTAHSFRVSWTHAPGSVERYRVIYHPSGADILEEIVVGGTENSVVLQNLNSLTEYEIAVFAVYRSAASDALRGSEITLALPTVSDLKVYDVTDNSMRARWRDAEGASGYMILYAPLSSETTDERELKVDESVTDVELTGLISDTEYTVTVYAMFGEEASDPATVQETTMSLRPPRNLRVTEVDHSSVRLNWDAVSNKVKGYRVMYMKTDGVQTNEVNLGPVTNVYLKNLSPLTEYTVAVFALYDAGQSEALSGGFSTKLVPAPFSLMTSEVTSESFLVSWSHPARDVVLYKMAWSPTEGGDEREMMLNGAVDSYVIQGLSPFTEYKVSLSAIYKDETESSAVVVLENTLDWTTEVPTTFPSTTAFVHLGVSNLWMDEETSFSIQVNWEVLDLDVEQYKVTYVSADRTEETVLVSGNRRSVILQPLLSDTRYKITVTPVYADGESTALSKTSVGKTLPLSGPSNLRVSDEWYNRFRISWNGPQFPTMGYRVIYQPISVSGPALETFVGDDVNTLLILNLLSDTEYSVQVIASYTTGSSQPLIGKGKTLFLGVNNLSTYQVLSSSMCAQWQPHHHATLYRVVIESLLNGQKQEVRVGGGTSRQCFFNLSPNTQYKISVYTLLQDTEGPAVTTMATTAPAPTQPPTAPPTTIPPPTIPPAKEVCKAAKADLAFLVDGSWSIGDDNFQKIIRFLYSTTGALDVIGPEGTQVAIVQFSDDARTEFKLSSYSDKEALLDAVQRITYKGGNTKTGMYLNPQSELNTTDSCS</sequence>
<comment type="caution">
    <text evidence="5">The sequence shown here is derived from an EMBL/GenBank/DDBJ whole genome shotgun (WGS) entry which is preliminary data.</text>
</comment>
<dbReference type="Pfam" id="PF00092">
    <property type="entry name" value="VWA"/>
    <property type="match status" value="2"/>
</dbReference>
<dbReference type="CDD" id="cd00063">
    <property type="entry name" value="FN3"/>
    <property type="match status" value="7"/>
</dbReference>
<feature type="domain" description="Fibronectin type-III" evidence="4">
    <location>
        <begin position="729"/>
        <end position="819"/>
    </location>
</feature>
<dbReference type="SMART" id="SM00327">
    <property type="entry name" value="VWA"/>
    <property type="match status" value="1"/>
</dbReference>
<dbReference type="SMART" id="SM00060">
    <property type="entry name" value="FN3"/>
    <property type="match status" value="7"/>
</dbReference>
<keyword evidence="2" id="KW-0964">Secreted</keyword>
<dbReference type="Gene3D" id="3.40.50.410">
    <property type="entry name" value="von Willebrand factor, type A domain"/>
    <property type="match status" value="2"/>
</dbReference>
<evidence type="ECO:0000259" key="3">
    <source>
        <dbReference type="PROSITE" id="PS50234"/>
    </source>
</evidence>
<dbReference type="InterPro" id="IPR036465">
    <property type="entry name" value="vWFA_dom_sf"/>
</dbReference>
<dbReference type="InterPro" id="IPR036116">
    <property type="entry name" value="FN3_sf"/>
</dbReference>
<proteinExistence type="predicted"/>
<dbReference type="PANTHER" id="PTHR24020">
    <property type="entry name" value="COLLAGEN ALPHA"/>
    <property type="match status" value="1"/>
</dbReference>
<dbReference type="PANTHER" id="PTHR24020:SF15">
    <property type="entry name" value="COLLAGEN ALPHA-1(XIV) CHAIN"/>
    <property type="match status" value="1"/>
</dbReference>
<feature type="domain" description="Fibronectin type-III" evidence="4">
    <location>
        <begin position="638"/>
        <end position="727"/>
    </location>
</feature>
<feature type="domain" description="VWFA" evidence="3">
    <location>
        <begin position="62"/>
        <end position="234"/>
    </location>
</feature>
<evidence type="ECO:0000313" key="5">
    <source>
        <dbReference type="EMBL" id="KAL1259248.1"/>
    </source>
</evidence>
<keyword evidence="6" id="KW-1185">Reference proteome</keyword>
<feature type="domain" description="Fibronectin type-III" evidence="4">
    <location>
        <begin position="533"/>
        <end position="624"/>
    </location>
</feature>
<accession>A0ABR3M6C7</accession>
<dbReference type="PRINTS" id="PR00453">
    <property type="entry name" value="VWFADOMAIN"/>
</dbReference>
<name>A0ABR3M6C7_9TELE</name>
<dbReference type="InterPro" id="IPR003961">
    <property type="entry name" value="FN3_dom"/>
</dbReference>
<dbReference type="InterPro" id="IPR013783">
    <property type="entry name" value="Ig-like_fold"/>
</dbReference>
<evidence type="ECO:0008006" key="7">
    <source>
        <dbReference type="Google" id="ProtNLM"/>
    </source>
</evidence>
<evidence type="ECO:0000313" key="6">
    <source>
        <dbReference type="Proteomes" id="UP001558613"/>
    </source>
</evidence>
<dbReference type="Pfam" id="PF00041">
    <property type="entry name" value="fn3"/>
    <property type="match status" value="6"/>
</dbReference>
<evidence type="ECO:0000256" key="1">
    <source>
        <dbReference type="ARBA" id="ARBA00004498"/>
    </source>
</evidence>
<organism evidence="5 6">
    <name type="scientific">Cirrhinus molitorella</name>
    <name type="common">mud carp</name>
    <dbReference type="NCBI Taxonomy" id="172907"/>
    <lineage>
        <taxon>Eukaryota</taxon>
        <taxon>Metazoa</taxon>
        <taxon>Chordata</taxon>
        <taxon>Craniata</taxon>
        <taxon>Vertebrata</taxon>
        <taxon>Euteleostomi</taxon>
        <taxon>Actinopterygii</taxon>
        <taxon>Neopterygii</taxon>
        <taxon>Teleostei</taxon>
        <taxon>Ostariophysi</taxon>
        <taxon>Cypriniformes</taxon>
        <taxon>Cyprinidae</taxon>
        <taxon>Labeoninae</taxon>
        <taxon>Labeonini</taxon>
        <taxon>Cirrhinus</taxon>
    </lineage>
</organism>
<dbReference type="SUPFAM" id="SSF53300">
    <property type="entry name" value="vWA-like"/>
    <property type="match status" value="2"/>
</dbReference>
<feature type="domain" description="VWFA" evidence="3">
    <location>
        <begin position="936"/>
        <end position="1021"/>
    </location>
</feature>
<feature type="domain" description="Fibronectin type-III" evidence="4">
    <location>
        <begin position="352"/>
        <end position="441"/>
    </location>
</feature>
<dbReference type="PROSITE" id="PS50853">
    <property type="entry name" value="FN3"/>
    <property type="match status" value="6"/>
</dbReference>
<gene>
    <name evidence="5" type="ORF">QQF64_009825</name>
</gene>
<dbReference type="Gene3D" id="2.60.40.10">
    <property type="entry name" value="Immunoglobulins"/>
    <property type="match status" value="7"/>
</dbReference>